<dbReference type="Proteomes" id="UP001497522">
    <property type="component" value="Chromosome 8"/>
</dbReference>
<organism evidence="1 2">
    <name type="scientific">Sphagnum jensenii</name>
    <dbReference type="NCBI Taxonomy" id="128206"/>
    <lineage>
        <taxon>Eukaryota</taxon>
        <taxon>Viridiplantae</taxon>
        <taxon>Streptophyta</taxon>
        <taxon>Embryophyta</taxon>
        <taxon>Bryophyta</taxon>
        <taxon>Sphagnophytina</taxon>
        <taxon>Sphagnopsida</taxon>
        <taxon>Sphagnales</taxon>
        <taxon>Sphagnaceae</taxon>
        <taxon>Sphagnum</taxon>
    </lineage>
</organism>
<gene>
    <name evidence="1" type="ORF">CSSPJE1EN2_LOCUS22345</name>
</gene>
<protein>
    <submittedName>
        <fullName evidence="1">Uncharacterized protein</fullName>
    </submittedName>
</protein>
<reference evidence="1" key="1">
    <citation type="submission" date="2024-03" db="EMBL/GenBank/DDBJ databases">
        <authorList>
            <consortium name="ELIXIR-Norway"/>
            <consortium name="Elixir Norway"/>
        </authorList>
    </citation>
    <scope>NUCLEOTIDE SEQUENCE</scope>
</reference>
<keyword evidence="2" id="KW-1185">Reference proteome</keyword>
<evidence type="ECO:0000313" key="1">
    <source>
        <dbReference type="EMBL" id="CAK9880946.1"/>
    </source>
</evidence>
<dbReference type="EMBL" id="OZ023709">
    <property type="protein sequence ID" value="CAK9880946.1"/>
    <property type="molecule type" value="Genomic_DNA"/>
</dbReference>
<name>A0ABP1BWY1_9BRYO</name>
<evidence type="ECO:0000313" key="2">
    <source>
        <dbReference type="Proteomes" id="UP001497522"/>
    </source>
</evidence>
<accession>A0ABP1BWY1</accession>
<sequence>MDLKGIRKSRVNPWHLSGPDAPSYVGQFSWKSTLRAPKTFFGAVLSRYHHGLGLRTKHKSSAHCTAQALAHGLVRTLKAPLQRSSSSSSSIAVHNHVPQQLNAKKKKMALSSLSPSPIEKHHGKVVEQVHVSGNVWKLLQRSCCKSLEALVVVIGRKKKSAKLRSTQGRRVDHRPVGRKLVLTSMNPFRLLAKLRDAYVNMMNTAASSGYFDDAAMTMCRDPWQFSAAACDKNSSDQCAGDLAIVALNLLALEITSSSSSSNIATNLEVNGAAPKLPDLGSKLTNSSNQQLHTIDVAAGSGSFVKRSVRVQRTSSLLHTSIME</sequence>
<proteinExistence type="predicted"/>